<keyword evidence="1" id="KW-0813">Transport</keyword>
<keyword evidence="10" id="KW-1185">Reference proteome</keyword>
<organism evidence="9 10">
    <name type="scientific">Chitinophaga filiformis</name>
    <name type="common">Myxococcus filiformis</name>
    <name type="synonym">Flexibacter filiformis</name>
    <dbReference type="NCBI Taxonomy" id="104663"/>
    <lineage>
        <taxon>Bacteria</taxon>
        <taxon>Pseudomonadati</taxon>
        <taxon>Bacteroidota</taxon>
        <taxon>Chitinophagia</taxon>
        <taxon>Chitinophagales</taxon>
        <taxon>Chitinophagaceae</taxon>
        <taxon>Chitinophaga</taxon>
    </lineage>
</organism>
<evidence type="ECO:0000259" key="8">
    <source>
        <dbReference type="PROSITE" id="PS51007"/>
    </source>
</evidence>
<evidence type="ECO:0000256" key="7">
    <source>
        <dbReference type="SAM" id="SignalP"/>
    </source>
</evidence>
<evidence type="ECO:0000256" key="3">
    <source>
        <dbReference type="ARBA" id="ARBA00022723"/>
    </source>
</evidence>
<evidence type="ECO:0000256" key="5">
    <source>
        <dbReference type="ARBA" id="ARBA00023004"/>
    </source>
</evidence>
<dbReference type="SUPFAM" id="SSF46626">
    <property type="entry name" value="Cytochrome c"/>
    <property type="match status" value="1"/>
</dbReference>
<dbReference type="PANTHER" id="PTHR37823:SF1">
    <property type="entry name" value="CYTOCHROME C-553-LIKE"/>
    <property type="match status" value="1"/>
</dbReference>
<feature type="chain" id="PRO_5045778756" evidence="7">
    <location>
        <begin position="21"/>
        <end position="99"/>
    </location>
</feature>
<evidence type="ECO:0000256" key="4">
    <source>
        <dbReference type="ARBA" id="ARBA00022982"/>
    </source>
</evidence>
<evidence type="ECO:0000256" key="1">
    <source>
        <dbReference type="ARBA" id="ARBA00022448"/>
    </source>
</evidence>
<dbReference type="InterPro" id="IPR009056">
    <property type="entry name" value="Cyt_c-like_dom"/>
</dbReference>
<keyword evidence="5 6" id="KW-0408">Iron</keyword>
<dbReference type="PRINTS" id="PR00605">
    <property type="entry name" value="CYTCHROMECIC"/>
</dbReference>
<dbReference type="InterPro" id="IPR036909">
    <property type="entry name" value="Cyt_c-like_dom_sf"/>
</dbReference>
<protein>
    <submittedName>
        <fullName evidence="9">Cytochrome c</fullName>
    </submittedName>
</protein>
<accession>A0ABY4ICJ5</accession>
<dbReference type="EMBL" id="CP095855">
    <property type="protein sequence ID" value="UPK72506.1"/>
    <property type="molecule type" value="Genomic_DNA"/>
</dbReference>
<dbReference type="InterPro" id="IPR008168">
    <property type="entry name" value="Cyt_C_IC"/>
</dbReference>
<dbReference type="Pfam" id="PF13442">
    <property type="entry name" value="Cytochrome_CBB3"/>
    <property type="match status" value="1"/>
</dbReference>
<keyword evidence="7" id="KW-0732">Signal</keyword>
<name>A0ABY4ICJ5_CHIFI</name>
<dbReference type="Gene3D" id="1.10.760.10">
    <property type="entry name" value="Cytochrome c-like domain"/>
    <property type="match status" value="1"/>
</dbReference>
<evidence type="ECO:0000256" key="6">
    <source>
        <dbReference type="PROSITE-ProRule" id="PRU00433"/>
    </source>
</evidence>
<dbReference type="RefSeq" id="WP_247814693.1">
    <property type="nucleotide sequence ID" value="NZ_CP095855.1"/>
</dbReference>
<keyword evidence="3 6" id="KW-0479">Metal-binding</keyword>
<sequence length="99" mass="10927">MRIILIPLLLLLFATGYSTGHSGEGQALYEHHCARCHGTDGARGMFGAKNLQKSQLPDTAIALQIRNGKRIMPAFKKKLNPDQINELAAYIKTLRKPAI</sequence>
<evidence type="ECO:0000313" key="9">
    <source>
        <dbReference type="EMBL" id="UPK72506.1"/>
    </source>
</evidence>
<dbReference type="PANTHER" id="PTHR37823">
    <property type="entry name" value="CYTOCHROME C-553-LIKE"/>
    <property type="match status" value="1"/>
</dbReference>
<evidence type="ECO:0000256" key="2">
    <source>
        <dbReference type="ARBA" id="ARBA00022617"/>
    </source>
</evidence>
<keyword evidence="4" id="KW-0249">Electron transport</keyword>
<feature type="domain" description="Cytochrome c" evidence="8">
    <location>
        <begin position="20"/>
        <end position="95"/>
    </location>
</feature>
<evidence type="ECO:0000313" key="10">
    <source>
        <dbReference type="Proteomes" id="UP000830198"/>
    </source>
</evidence>
<dbReference type="PROSITE" id="PS51007">
    <property type="entry name" value="CYTC"/>
    <property type="match status" value="1"/>
</dbReference>
<reference evidence="9 10" key="1">
    <citation type="submission" date="2022-04" db="EMBL/GenBank/DDBJ databases">
        <title>The arsenic-methylating capacity of Chitinophaga filiformis YT5 during chitin decomposition.</title>
        <authorList>
            <person name="Chen G."/>
            <person name="Liang Y."/>
        </authorList>
    </citation>
    <scope>NUCLEOTIDE SEQUENCE [LARGE SCALE GENOMIC DNA]</scope>
    <source>
        <strain evidence="9 10">YT5</strain>
    </source>
</reference>
<proteinExistence type="predicted"/>
<dbReference type="Proteomes" id="UP000830198">
    <property type="component" value="Chromosome"/>
</dbReference>
<feature type="signal peptide" evidence="7">
    <location>
        <begin position="1"/>
        <end position="20"/>
    </location>
</feature>
<gene>
    <name evidence="9" type="ORF">MYF79_14535</name>
</gene>
<keyword evidence="2 6" id="KW-0349">Heme</keyword>
<dbReference type="InterPro" id="IPR051811">
    <property type="entry name" value="Cytochrome_c550/c551-like"/>
</dbReference>